<dbReference type="AlphaFoldDB" id="A0AA43QMD6"/>
<keyword evidence="2" id="KW-1185">Reference proteome</keyword>
<dbReference type="EMBL" id="JAPUFD010000009">
    <property type="protein sequence ID" value="MDI1489132.1"/>
    <property type="molecule type" value="Genomic_DNA"/>
</dbReference>
<evidence type="ECO:0000313" key="2">
    <source>
        <dbReference type="Proteomes" id="UP001161017"/>
    </source>
</evidence>
<organism evidence="1 2">
    <name type="scientific">Ramalina farinacea</name>
    <dbReference type="NCBI Taxonomy" id="258253"/>
    <lineage>
        <taxon>Eukaryota</taxon>
        <taxon>Fungi</taxon>
        <taxon>Dikarya</taxon>
        <taxon>Ascomycota</taxon>
        <taxon>Pezizomycotina</taxon>
        <taxon>Lecanoromycetes</taxon>
        <taxon>OSLEUM clade</taxon>
        <taxon>Lecanoromycetidae</taxon>
        <taxon>Lecanorales</taxon>
        <taxon>Lecanorineae</taxon>
        <taxon>Ramalinaceae</taxon>
        <taxon>Ramalina</taxon>
    </lineage>
</organism>
<gene>
    <name evidence="1" type="ORF">OHK93_008410</name>
</gene>
<comment type="caution">
    <text evidence="1">The sequence shown here is derived from an EMBL/GenBank/DDBJ whole genome shotgun (WGS) entry which is preliminary data.</text>
</comment>
<name>A0AA43QMD6_9LECA</name>
<protein>
    <submittedName>
        <fullName evidence="1">Uncharacterized protein</fullName>
    </submittedName>
</protein>
<sequence>MRLKLMSKRVNRVYGALALLEPDLGKAITVDYGYEDSTWWKPYVQLGAYLVVRDASLGLLLQAPLRERPEGMPSWCPSFNSLYVYHQSLGGIAGYRAGYIKEEDRKSEIEMLTHNEIKAPGLEIDRVDAVVEFAWLLPPEIQPARASNTEAARLLEWEERCLELSLQAYSGGGGDGTTEDVGVPDAHWQTLIVDVYQETANGRYRSASPAPPEYKDSYVGLKGWWCSRRDNEPVVNFGLTVPIRQYEQRLESCRQMKFFKTQRKRIGCEMSRMRTA</sequence>
<evidence type="ECO:0000313" key="1">
    <source>
        <dbReference type="EMBL" id="MDI1489132.1"/>
    </source>
</evidence>
<proteinExistence type="predicted"/>
<accession>A0AA43QMD6</accession>
<dbReference type="Proteomes" id="UP001161017">
    <property type="component" value="Unassembled WGS sequence"/>
</dbReference>
<reference evidence="1" key="1">
    <citation type="journal article" date="2023" name="Genome Biol. Evol.">
        <title>First Whole Genome Sequence and Flow Cytometry Genome Size Data for the Lichen-Forming Fungus Ramalina farinacea (Ascomycota).</title>
        <authorList>
            <person name="Llewellyn T."/>
            <person name="Mian S."/>
            <person name="Hill R."/>
            <person name="Leitch I.J."/>
            <person name="Gaya E."/>
        </authorList>
    </citation>
    <scope>NUCLEOTIDE SEQUENCE</scope>
    <source>
        <strain evidence="1">LIQ254RAFAR</strain>
    </source>
</reference>